<dbReference type="SUPFAM" id="SSF52096">
    <property type="entry name" value="ClpP/crotonase"/>
    <property type="match status" value="1"/>
</dbReference>
<organism evidence="6 7">
    <name type="scientific">Dendrobium catenatum</name>
    <dbReference type="NCBI Taxonomy" id="906689"/>
    <lineage>
        <taxon>Eukaryota</taxon>
        <taxon>Viridiplantae</taxon>
        <taxon>Streptophyta</taxon>
        <taxon>Embryophyta</taxon>
        <taxon>Tracheophyta</taxon>
        <taxon>Spermatophyta</taxon>
        <taxon>Magnoliopsida</taxon>
        <taxon>Liliopsida</taxon>
        <taxon>Asparagales</taxon>
        <taxon>Orchidaceae</taxon>
        <taxon>Epidendroideae</taxon>
        <taxon>Malaxideae</taxon>
        <taxon>Dendrobiinae</taxon>
        <taxon>Dendrobium</taxon>
    </lineage>
</organism>
<dbReference type="Proteomes" id="UP000233837">
    <property type="component" value="Unassembled WGS sequence"/>
</dbReference>
<dbReference type="CDD" id="cd07018">
    <property type="entry name" value="S49_SppA_67K_type"/>
    <property type="match status" value="1"/>
</dbReference>
<evidence type="ECO:0000256" key="1">
    <source>
        <dbReference type="ARBA" id="ARBA00008683"/>
    </source>
</evidence>
<evidence type="ECO:0000256" key="3">
    <source>
        <dbReference type="ARBA" id="ARBA00022801"/>
    </source>
</evidence>
<keyword evidence="7" id="KW-1185">Reference proteome</keyword>
<reference evidence="6 7" key="1">
    <citation type="journal article" date="2016" name="Sci. Rep.">
        <title>The Dendrobium catenatum Lindl. genome sequence provides insights into polysaccharide synthase, floral development and adaptive evolution.</title>
        <authorList>
            <person name="Zhang G.Q."/>
            <person name="Xu Q."/>
            <person name="Bian C."/>
            <person name="Tsai W.C."/>
            <person name="Yeh C.M."/>
            <person name="Liu K.W."/>
            <person name="Yoshida K."/>
            <person name="Zhang L.S."/>
            <person name="Chang S.B."/>
            <person name="Chen F."/>
            <person name="Shi Y."/>
            <person name="Su Y.Y."/>
            <person name="Zhang Y.Q."/>
            <person name="Chen L.J."/>
            <person name="Yin Y."/>
            <person name="Lin M."/>
            <person name="Huang H."/>
            <person name="Deng H."/>
            <person name="Wang Z.W."/>
            <person name="Zhu S.L."/>
            <person name="Zhao X."/>
            <person name="Deng C."/>
            <person name="Niu S.C."/>
            <person name="Huang J."/>
            <person name="Wang M."/>
            <person name="Liu G.H."/>
            <person name="Yang H.J."/>
            <person name="Xiao X.J."/>
            <person name="Hsiao Y.Y."/>
            <person name="Wu W.L."/>
            <person name="Chen Y.Y."/>
            <person name="Mitsuda N."/>
            <person name="Ohme-Takagi M."/>
            <person name="Luo Y.B."/>
            <person name="Van de Peer Y."/>
            <person name="Liu Z.J."/>
        </authorList>
    </citation>
    <scope>NUCLEOTIDE SEQUENCE [LARGE SCALE GENOMIC DNA]</scope>
    <source>
        <tissue evidence="6">The whole plant</tissue>
    </source>
</reference>
<dbReference type="InterPro" id="IPR047217">
    <property type="entry name" value="S49_SppA_67K_type_N"/>
</dbReference>
<dbReference type="GO" id="GO:0006508">
    <property type="term" value="P:proteolysis"/>
    <property type="evidence" value="ECO:0007669"/>
    <property type="project" value="UniProtKB-KW"/>
</dbReference>
<dbReference type="GO" id="GO:0008236">
    <property type="term" value="F:serine-type peptidase activity"/>
    <property type="evidence" value="ECO:0007669"/>
    <property type="project" value="UniProtKB-KW"/>
</dbReference>
<reference evidence="6 7" key="2">
    <citation type="journal article" date="2017" name="Nature">
        <title>The Apostasia genome and the evolution of orchids.</title>
        <authorList>
            <person name="Zhang G.Q."/>
            <person name="Liu K.W."/>
            <person name="Li Z."/>
            <person name="Lohaus R."/>
            <person name="Hsiao Y.Y."/>
            <person name="Niu S.C."/>
            <person name="Wang J.Y."/>
            <person name="Lin Y.C."/>
            <person name="Xu Q."/>
            <person name="Chen L.J."/>
            <person name="Yoshida K."/>
            <person name="Fujiwara S."/>
            <person name="Wang Z.W."/>
            <person name="Zhang Y.Q."/>
            <person name="Mitsuda N."/>
            <person name="Wang M."/>
            <person name="Liu G.H."/>
            <person name="Pecoraro L."/>
            <person name="Huang H.X."/>
            <person name="Xiao X.J."/>
            <person name="Lin M."/>
            <person name="Wu X.Y."/>
            <person name="Wu W.L."/>
            <person name="Chen Y.Y."/>
            <person name="Chang S.B."/>
            <person name="Sakamoto S."/>
            <person name="Ohme-Takagi M."/>
            <person name="Yagi M."/>
            <person name="Zeng S.J."/>
            <person name="Shen C.Y."/>
            <person name="Yeh C.M."/>
            <person name="Luo Y.B."/>
            <person name="Tsai W.C."/>
            <person name="Van de Peer Y."/>
            <person name="Liu Z.J."/>
        </authorList>
    </citation>
    <scope>NUCLEOTIDE SEQUENCE [LARGE SCALE GENOMIC DNA]</scope>
    <source>
        <tissue evidence="6">The whole plant</tissue>
    </source>
</reference>
<dbReference type="InterPro" id="IPR002142">
    <property type="entry name" value="Peptidase_S49"/>
</dbReference>
<evidence type="ECO:0000256" key="2">
    <source>
        <dbReference type="ARBA" id="ARBA00022670"/>
    </source>
</evidence>
<dbReference type="EMBL" id="KZ501977">
    <property type="protein sequence ID" value="PKU85498.1"/>
    <property type="molecule type" value="Genomic_DNA"/>
</dbReference>
<dbReference type="PANTHER" id="PTHR33209:SF1">
    <property type="entry name" value="PEPTIDASE S49 DOMAIN-CONTAINING PROTEIN"/>
    <property type="match status" value="1"/>
</dbReference>
<accession>A0A2I0XC40</accession>
<comment type="similarity">
    <text evidence="1">Belongs to the peptidase S49 family.</text>
</comment>
<keyword evidence="4" id="KW-0720">Serine protease</keyword>
<evidence type="ECO:0000256" key="4">
    <source>
        <dbReference type="ARBA" id="ARBA00022825"/>
    </source>
</evidence>
<name>A0A2I0XC40_9ASPA</name>
<keyword evidence="3" id="KW-0378">Hydrolase</keyword>
<feature type="domain" description="Peptidase S49" evidence="5">
    <location>
        <begin position="76"/>
        <end position="197"/>
    </location>
</feature>
<dbReference type="Pfam" id="PF01343">
    <property type="entry name" value="Peptidase_S49"/>
    <property type="match status" value="1"/>
</dbReference>
<dbReference type="PANTHER" id="PTHR33209">
    <property type="entry name" value="PROTEASE 4"/>
    <property type="match status" value="1"/>
</dbReference>
<protein>
    <submittedName>
        <fullName evidence="6">Protease IV</fullName>
    </submittedName>
</protein>
<sequence>MIRRSRKRGTGHLEIGFRQVRPLLAVRLAVGRVPSWLRESQGPPVRSSSFFPEQGAFAPHRCKFTVSYIPICGEKEYYLACACGEVYTPPSAYVALYGLTVQASFLGGVLEKVGVEPQIQRIGKYKSAGDQLARKSMSKENCEMLTSLLDDIYGNWLEIISSTQGKTKEEVEEFINSGVYQVERLKENGWITNTLYDDEITSNNCTIEVRMSGNGLAGLRALDDDLEELRALNEGLAKVRVFNDGLAKMRASSERLAERRASGSRWWSGGTPAELRRWSGETPAVVEEARKQERSPISLFFP</sequence>
<dbReference type="InterPro" id="IPR029045">
    <property type="entry name" value="ClpP/crotonase-like_dom_sf"/>
</dbReference>
<evidence type="ECO:0000313" key="7">
    <source>
        <dbReference type="Proteomes" id="UP000233837"/>
    </source>
</evidence>
<dbReference type="STRING" id="906689.A0A2I0XC40"/>
<gene>
    <name evidence="6" type="ORF">MA16_Dca003238</name>
</gene>
<proteinExistence type="inferred from homology"/>
<evidence type="ECO:0000259" key="5">
    <source>
        <dbReference type="Pfam" id="PF01343"/>
    </source>
</evidence>
<keyword evidence="2 6" id="KW-0645">Protease</keyword>
<dbReference type="AlphaFoldDB" id="A0A2I0XC40"/>
<evidence type="ECO:0000313" key="6">
    <source>
        <dbReference type="EMBL" id="PKU85498.1"/>
    </source>
</evidence>
<dbReference type="Gene3D" id="6.20.330.10">
    <property type="match status" value="1"/>
</dbReference>